<reference evidence="2 3" key="1">
    <citation type="submission" date="2019-12" db="EMBL/GenBank/DDBJ databases">
        <title>Complete genome sequence of Mycolicibacterium xenopi str. JCM15661T.</title>
        <authorList>
            <person name="Yoshida M."/>
            <person name="Fukano H."/>
            <person name="Asakura T."/>
            <person name="Hoshino Y."/>
        </authorList>
    </citation>
    <scope>NUCLEOTIDE SEQUENCE [LARGE SCALE GENOMIC DNA]</scope>
    <source>
        <strain evidence="2 3">JCM 15661T</strain>
    </source>
</reference>
<dbReference type="AlphaFoldDB" id="A0AAD1H393"/>
<proteinExistence type="predicted"/>
<organism evidence="2 3">
    <name type="scientific">Mycobacterium xenopi</name>
    <dbReference type="NCBI Taxonomy" id="1789"/>
    <lineage>
        <taxon>Bacteria</taxon>
        <taxon>Bacillati</taxon>
        <taxon>Actinomycetota</taxon>
        <taxon>Actinomycetes</taxon>
        <taxon>Mycobacteriales</taxon>
        <taxon>Mycobacteriaceae</taxon>
        <taxon>Mycobacterium</taxon>
    </lineage>
</organism>
<dbReference type="KEGG" id="mxe:MYXE_41690"/>
<name>A0AAD1H393_MYCXE</name>
<dbReference type="Proteomes" id="UP000464624">
    <property type="component" value="Chromosome"/>
</dbReference>
<dbReference type="InterPro" id="IPR018744">
    <property type="entry name" value="DUF2293"/>
</dbReference>
<dbReference type="Pfam" id="PF10056">
    <property type="entry name" value="DUF2293"/>
    <property type="match status" value="1"/>
</dbReference>
<gene>
    <name evidence="2" type="ORF">MYXE_41690</name>
</gene>
<sequence>MEQRVRRIAEAALGEQRFVSALDVLLGLGWLTPSHVHRWRQGRLESLESALQVNPNKVTAAMAVLRRWAQERGLQPSETDYVARTRDRRQLRFSIDGDSDVEVAYRTHWVSPGLSQRAVERQSRAPDLVVIWPLKEWTCTSCGGTGDFLIMEDAGPLCLDCADLGHLEFLPSGDATLTRRAKKASRLSAVVVRWSRSRKRYERQGILAEPDAIERAEQDCLSDAEVRARRMERDQARRVADDVRFQAAFAAAIREVFPGCPVSRAEAIASHAALRRSGRVGRSAAGRALDPDAVRLAVAASVRHLDTDYDERLMSGIDRETARGQVYDRIEEVLNSWRDTRGMPCDSD</sequence>
<feature type="domain" description="DUF2293" evidence="1">
    <location>
        <begin position="252"/>
        <end position="338"/>
    </location>
</feature>
<accession>A0AAD1H393</accession>
<dbReference type="PANTHER" id="PTHR38113">
    <property type="match status" value="1"/>
</dbReference>
<protein>
    <recommendedName>
        <fullName evidence="1">DUF2293 domain-containing protein</fullName>
    </recommendedName>
</protein>
<dbReference type="EMBL" id="AP022314">
    <property type="protein sequence ID" value="BBU24379.1"/>
    <property type="molecule type" value="Genomic_DNA"/>
</dbReference>
<dbReference type="PANTHER" id="PTHR38113:SF2">
    <property type="entry name" value="DUF2293 DOMAIN-CONTAINING PROTEIN"/>
    <property type="match status" value="1"/>
</dbReference>
<evidence type="ECO:0000313" key="2">
    <source>
        <dbReference type="EMBL" id="BBU24379.1"/>
    </source>
</evidence>
<evidence type="ECO:0000259" key="1">
    <source>
        <dbReference type="Pfam" id="PF10056"/>
    </source>
</evidence>
<evidence type="ECO:0000313" key="3">
    <source>
        <dbReference type="Proteomes" id="UP000464624"/>
    </source>
</evidence>